<dbReference type="Gene3D" id="3.10.450.50">
    <property type="match status" value="1"/>
</dbReference>
<gene>
    <name evidence="3" type="ORF">AQUSIP_12290</name>
</gene>
<dbReference type="SUPFAM" id="SSF54427">
    <property type="entry name" value="NTF2-like"/>
    <property type="match status" value="1"/>
</dbReference>
<evidence type="ECO:0000259" key="2">
    <source>
        <dbReference type="Pfam" id="PF12680"/>
    </source>
</evidence>
<dbReference type="InterPro" id="IPR032710">
    <property type="entry name" value="NTF2-like_dom_sf"/>
</dbReference>
<proteinExistence type="predicted"/>
<keyword evidence="4" id="KW-1185">Reference proteome</keyword>
<dbReference type="OrthoDB" id="5642102at2"/>
<name>A0A5E4PHD5_9COXI</name>
<sequence>MTRKLTLPIYTLLTGLILNHAVYAQSESATASIHNAFSSWTASFNRKDLNATCDLFAQNLILEYQGQPAKNYDEVCQNFKKLFASPDINYHYEYKIHNIYQTNDWAAVRITWILKADNKNKNEILIQEEGMDIMAKTPSGKWKIIRSFAYPSHALA</sequence>
<feature type="signal peptide" evidence="1">
    <location>
        <begin position="1"/>
        <end position="24"/>
    </location>
</feature>
<reference evidence="3 4" key="1">
    <citation type="submission" date="2019-08" db="EMBL/GenBank/DDBJ databases">
        <authorList>
            <person name="Guy L."/>
        </authorList>
    </citation>
    <scope>NUCLEOTIDE SEQUENCE [LARGE SCALE GENOMIC DNA]</scope>
    <source>
        <strain evidence="3 4">SGT-108</strain>
    </source>
</reference>
<feature type="domain" description="SnoaL-like" evidence="2">
    <location>
        <begin position="40"/>
        <end position="134"/>
    </location>
</feature>
<evidence type="ECO:0000313" key="4">
    <source>
        <dbReference type="Proteomes" id="UP000324194"/>
    </source>
</evidence>
<dbReference type="InterPro" id="IPR037401">
    <property type="entry name" value="SnoaL-like"/>
</dbReference>
<dbReference type="Proteomes" id="UP000324194">
    <property type="component" value="Chromosome 1"/>
</dbReference>
<evidence type="ECO:0000256" key="1">
    <source>
        <dbReference type="SAM" id="SignalP"/>
    </source>
</evidence>
<dbReference type="KEGG" id="asip:AQUSIP_12290"/>
<protein>
    <recommendedName>
        <fullName evidence="2">SnoaL-like domain-containing protein</fullName>
    </recommendedName>
</protein>
<keyword evidence="1" id="KW-0732">Signal</keyword>
<organism evidence="3 4">
    <name type="scientific">Aquicella siphonis</name>
    <dbReference type="NCBI Taxonomy" id="254247"/>
    <lineage>
        <taxon>Bacteria</taxon>
        <taxon>Pseudomonadati</taxon>
        <taxon>Pseudomonadota</taxon>
        <taxon>Gammaproteobacteria</taxon>
        <taxon>Legionellales</taxon>
        <taxon>Coxiellaceae</taxon>
        <taxon>Aquicella</taxon>
    </lineage>
</organism>
<dbReference type="RefSeq" id="WP_148339193.1">
    <property type="nucleotide sequence ID" value="NZ_LR699119.1"/>
</dbReference>
<feature type="chain" id="PRO_5022869977" description="SnoaL-like domain-containing protein" evidence="1">
    <location>
        <begin position="25"/>
        <end position="156"/>
    </location>
</feature>
<accession>A0A5E4PHD5</accession>
<dbReference type="EMBL" id="LR699119">
    <property type="protein sequence ID" value="VVC75928.1"/>
    <property type="molecule type" value="Genomic_DNA"/>
</dbReference>
<evidence type="ECO:0000313" key="3">
    <source>
        <dbReference type="EMBL" id="VVC75928.1"/>
    </source>
</evidence>
<dbReference type="Pfam" id="PF12680">
    <property type="entry name" value="SnoaL_2"/>
    <property type="match status" value="1"/>
</dbReference>
<dbReference type="AlphaFoldDB" id="A0A5E4PHD5"/>